<accession>A0A1A8UKK0</accession>
<reference evidence="1" key="1">
    <citation type="submission" date="2016-05" db="EMBL/GenBank/DDBJ databases">
        <authorList>
            <person name="Lavstsen T."/>
            <person name="Jespersen J.S."/>
        </authorList>
    </citation>
    <scope>NUCLEOTIDE SEQUENCE</scope>
    <source>
        <tissue evidence="1">Brain</tissue>
    </source>
</reference>
<name>A0A1A8UKK0_NOTFU</name>
<dbReference type="Pfam" id="PF03564">
    <property type="entry name" value="DUF1759"/>
    <property type="match status" value="1"/>
</dbReference>
<sequence>MAEEAFGKSVSQLRRERTMAKSTFTKAANSLTREVKNMMKGELQEEFKKLTCAARQLCESNDDYKAGLLADLEAEDGEELGKQQEADLVKTENDCQTKLDEVRALIQDKLWSSYGLELITAIREAEKACEEAMAMPVSTINQDGYEVQITFMRQLVQEAAETLALWEMWIPAAERPELEGRPTSMPRFYGCKREFHRWKKDWESLQRQGEPTGSVEVKKIQLLDSIDGKISRDLHLSTYNTAQEIFRVLENRFGNKSTIALEIIEELQKTPTVKANQPRKVIDLIQTVEKALVDLTELGDVGAIKNPLVTKSIECKLPEAVKKDWLVFMVNPRNNVTPDNHFDNLLKFLKTQEESLEKLEQLGVTEKPERQESKIEKRFASTRSIKKGGCVVCGDERHEEKTFFCKRFKELKLPEKMNAIKKLGASEVHKVIEPERLRRFFPETALEDLKRPESVDLLISHREGRLAPQRVKVVGDLVLWDSPLGKVVGGAHPDLFEEVDITAHRSETHFARSMRTAARKYEEIKETREKHAETTVAAREFLEWWKWDSIGTACEPKCGGCRCGSCHPGGKEMTLNEEREFEIIKQGLTHVKADAHSDAPHWDSNTPGSETQPLFLITGVG</sequence>
<evidence type="ECO:0000313" key="1">
    <source>
        <dbReference type="EMBL" id="SBS48121.1"/>
    </source>
</evidence>
<gene>
    <name evidence="1" type="primary">GOLGA3</name>
</gene>
<dbReference type="EMBL" id="HAEJ01007664">
    <property type="protein sequence ID" value="SBS48121.1"/>
    <property type="molecule type" value="Transcribed_RNA"/>
</dbReference>
<dbReference type="AlphaFoldDB" id="A0A1A8UKK0"/>
<protein>
    <submittedName>
        <fullName evidence="1">Golgi autoantigen, golgin subfamily a, 3</fullName>
    </submittedName>
</protein>
<reference evidence="1" key="2">
    <citation type="submission" date="2016-06" db="EMBL/GenBank/DDBJ databases">
        <title>The genome of a short-lived fish provides insights into sex chromosome evolution and the genetic control of aging.</title>
        <authorList>
            <person name="Reichwald K."/>
            <person name="Felder M."/>
            <person name="Petzold A."/>
            <person name="Koch P."/>
            <person name="Groth M."/>
            <person name="Platzer M."/>
        </authorList>
    </citation>
    <scope>NUCLEOTIDE SEQUENCE</scope>
    <source>
        <tissue evidence="1">Brain</tissue>
    </source>
</reference>
<dbReference type="PANTHER" id="PTHR47331">
    <property type="entry name" value="PHD-TYPE DOMAIN-CONTAINING PROTEIN"/>
    <property type="match status" value="1"/>
</dbReference>
<proteinExistence type="predicted"/>
<organism evidence="1">
    <name type="scientific">Nothobranchius furzeri</name>
    <name type="common">Turquoise killifish</name>
    <dbReference type="NCBI Taxonomy" id="105023"/>
    <lineage>
        <taxon>Eukaryota</taxon>
        <taxon>Metazoa</taxon>
        <taxon>Chordata</taxon>
        <taxon>Craniata</taxon>
        <taxon>Vertebrata</taxon>
        <taxon>Euteleostomi</taxon>
        <taxon>Actinopterygii</taxon>
        <taxon>Neopterygii</taxon>
        <taxon>Teleostei</taxon>
        <taxon>Neoteleostei</taxon>
        <taxon>Acanthomorphata</taxon>
        <taxon>Ovalentaria</taxon>
        <taxon>Atherinomorphae</taxon>
        <taxon>Cyprinodontiformes</taxon>
        <taxon>Nothobranchiidae</taxon>
        <taxon>Nothobranchius</taxon>
    </lineage>
</organism>
<dbReference type="InterPro" id="IPR005312">
    <property type="entry name" value="DUF1759"/>
</dbReference>